<name>A0ABT9R433_9ACTN</name>
<accession>A0ABT9R433</accession>
<dbReference type="EMBL" id="JAUSRB010000002">
    <property type="protein sequence ID" value="MDP9863933.1"/>
    <property type="molecule type" value="Genomic_DNA"/>
</dbReference>
<sequence>MPNIPDVVLRAAPGFIPHTVPEIPSCRSHPDGGGPGRSAKGAAASAGMGIGGPAFDVLSGLAPTAEGSARVP</sequence>
<comment type="caution">
    <text evidence="2">The sequence shown here is derived from an EMBL/GenBank/DDBJ whole genome shotgun (WGS) entry which is preliminary data.</text>
</comment>
<dbReference type="Proteomes" id="UP001230426">
    <property type="component" value="Unassembled WGS sequence"/>
</dbReference>
<protein>
    <submittedName>
        <fullName evidence="2">Uncharacterized protein</fullName>
    </submittedName>
</protein>
<evidence type="ECO:0000256" key="1">
    <source>
        <dbReference type="SAM" id="MobiDB-lite"/>
    </source>
</evidence>
<proteinExistence type="predicted"/>
<reference evidence="2 3" key="1">
    <citation type="submission" date="2023-07" db="EMBL/GenBank/DDBJ databases">
        <title>Sequencing the genomes of 1000 actinobacteria strains.</title>
        <authorList>
            <person name="Klenk H.-P."/>
        </authorList>
    </citation>
    <scope>NUCLEOTIDE SEQUENCE [LARGE SCALE GENOMIC DNA]</scope>
    <source>
        <strain evidence="2 3">DSM 44109</strain>
    </source>
</reference>
<organism evidence="2 3">
    <name type="scientific">Streptosporangium brasiliense</name>
    <dbReference type="NCBI Taxonomy" id="47480"/>
    <lineage>
        <taxon>Bacteria</taxon>
        <taxon>Bacillati</taxon>
        <taxon>Actinomycetota</taxon>
        <taxon>Actinomycetes</taxon>
        <taxon>Streptosporangiales</taxon>
        <taxon>Streptosporangiaceae</taxon>
        <taxon>Streptosporangium</taxon>
    </lineage>
</organism>
<feature type="region of interest" description="Disordered" evidence="1">
    <location>
        <begin position="20"/>
        <end position="45"/>
    </location>
</feature>
<gene>
    <name evidence="2" type="ORF">J2S55_003199</name>
</gene>
<evidence type="ECO:0000313" key="3">
    <source>
        <dbReference type="Proteomes" id="UP001230426"/>
    </source>
</evidence>
<evidence type="ECO:0000313" key="2">
    <source>
        <dbReference type="EMBL" id="MDP9863933.1"/>
    </source>
</evidence>
<keyword evidence="3" id="KW-1185">Reference proteome</keyword>